<dbReference type="EMBL" id="GBRH01172764">
    <property type="protein sequence ID" value="JAE25132.1"/>
    <property type="molecule type" value="Transcribed_RNA"/>
</dbReference>
<sequence length="65" mass="7408">MSQCVSAFNVLFCFSPCDLQCTFPFLLYLRNCGYVLKINVQFDKTQNSKLGNTQLHVYAGAKTYN</sequence>
<reference evidence="1" key="2">
    <citation type="journal article" date="2015" name="Data Brief">
        <title>Shoot transcriptome of the giant reed, Arundo donax.</title>
        <authorList>
            <person name="Barrero R.A."/>
            <person name="Guerrero F.D."/>
            <person name="Moolhuijzen P."/>
            <person name="Goolsby J.A."/>
            <person name="Tidwell J."/>
            <person name="Bellgard S.E."/>
            <person name="Bellgard M.I."/>
        </authorList>
    </citation>
    <scope>NUCLEOTIDE SEQUENCE</scope>
    <source>
        <tissue evidence="1">Shoot tissue taken approximately 20 cm above the soil surface</tissue>
    </source>
</reference>
<proteinExistence type="predicted"/>
<dbReference type="AlphaFoldDB" id="A0A0A9GL01"/>
<accession>A0A0A9GL01</accession>
<reference evidence="1" key="1">
    <citation type="submission" date="2014-09" db="EMBL/GenBank/DDBJ databases">
        <authorList>
            <person name="Magalhaes I.L.F."/>
            <person name="Oliveira U."/>
            <person name="Santos F.R."/>
            <person name="Vidigal T.H.D.A."/>
            <person name="Brescovit A.D."/>
            <person name="Santos A.J."/>
        </authorList>
    </citation>
    <scope>NUCLEOTIDE SEQUENCE</scope>
    <source>
        <tissue evidence="1">Shoot tissue taken approximately 20 cm above the soil surface</tissue>
    </source>
</reference>
<organism evidence="1">
    <name type="scientific">Arundo donax</name>
    <name type="common">Giant reed</name>
    <name type="synonym">Donax arundinaceus</name>
    <dbReference type="NCBI Taxonomy" id="35708"/>
    <lineage>
        <taxon>Eukaryota</taxon>
        <taxon>Viridiplantae</taxon>
        <taxon>Streptophyta</taxon>
        <taxon>Embryophyta</taxon>
        <taxon>Tracheophyta</taxon>
        <taxon>Spermatophyta</taxon>
        <taxon>Magnoliopsida</taxon>
        <taxon>Liliopsida</taxon>
        <taxon>Poales</taxon>
        <taxon>Poaceae</taxon>
        <taxon>PACMAD clade</taxon>
        <taxon>Arundinoideae</taxon>
        <taxon>Arundineae</taxon>
        <taxon>Arundo</taxon>
    </lineage>
</organism>
<name>A0A0A9GL01_ARUDO</name>
<evidence type="ECO:0000313" key="1">
    <source>
        <dbReference type="EMBL" id="JAE25132.1"/>
    </source>
</evidence>
<protein>
    <submittedName>
        <fullName evidence="1">Uncharacterized protein</fullName>
    </submittedName>
</protein>